<dbReference type="AlphaFoldDB" id="A0A7X2H6S6"/>
<dbReference type="EMBL" id="WJXB01000005">
    <property type="protein sequence ID" value="MRN54581.1"/>
    <property type="molecule type" value="Genomic_DNA"/>
</dbReference>
<reference evidence="2 3" key="1">
    <citation type="submission" date="2019-11" db="EMBL/GenBank/DDBJ databases">
        <title>Paenibacillus monticola sp. nov., a novel PGPR strain isolated from mountain sample in China.</title>
        <authorList>
            <person name="Zhao Q."/>
            <person name="Li H.-P."/>
            <person name="Zhang J.-L."/>
        </authorList>
    </citation>
    <scope>NUCLEOTIDE SEQUENCE [LARGE SCALE GENOMIC DNA]</scope>
    <source>
        <strain evidence="2 3">LC-T2</strain>
    </source>
</reference>
<evidence type="ECO:0000256" key="1">
    <source>
        <dbReference type="SAM" id="Phobius"/>
    </source>
</evidence>
<keyword evidence="1" id="KW-0472">Membrane</keyword>
<evidence type="ECO:0000313" key="2">
    <source>
        <dbReference type="EMBL" id="MRN54581.1"/>
    </source>
</evidence>
<keyword evidence="1" id="KW-1133">Transmembrane helix</keyword>
<dbReference type="Proteomes" id="UP000463051">
    <property type="component" value="Unassembled WGS sequence"/>
</dbReference>
<organism evidence="2 3">
    <name type="scientific">Paenibacillus monticola</name>
    <dbReference type="NCBI Taxonomy" id="2666075"/>
    <lineage>
        <taxon>Bacteria</taxon>
        <taxon>Bacillati</taxon>
        <taxon>Bacillota</taxon>
        <taxon>Bacilli</taxon>
        <taxon>Bacillales</taxon>
        <taxon>Paenibacillaceae</taxon>
        <taxon>Paenibacillus</taxon>
    </lineage>
</organism>
<evidence type="ECO:0000313" key="3">
    <source>
        <dbReference type="Proteomes" id="UP000463051"/>
    </source>
</evidence>
<proteinExistence type="predicted"/>
<feature type="transmembrane region" description="Helical" evidence="1">
    <location>
        <begin position="9"/>
        <end position="28"/>
    </location>
</feature>
<name>A0A7X2H6S6_9BACL</name>
<protein>
    <submittedName>
        <fullName evidence="2">Uncharacterized protein</fullName>
    </submittedName>
</protein>
<sequence length="192" mass="21544">MKIPFYRKWLFWCIIIVLVGFLVITNGGKKTTIDQAVPTATIEPTQTTEPPTNVPSDIPATTEQTNENWESTLKRLAQSDASATEKSTAAEALARNYKPSKDELLDFESSIVEEYTSENYLANIKDAEYMLNNIFKAIVVGDQHSDDEAISDFAVDFYQNTKYTYQGVHAADSDSIKSNEEQMNKALAKLKK</sequence>
<keyword evidence="3" id="KW-1185">Reference proteome</keyword>
<gene>
    <name evidence="2" type="ORF">GJB61_16475</name>
</gene>
<accession>A0A7X2H6S6</accession>
<dbReference type="RefSeq" id="WP_154119811.1">
    <property type="nucleotide sequence ID" value="NZ_WJXB01000005.1"/>
</dbReference>
<keyword evidence="1" id="KW-0812">Transmembrane</keyword>
<comment type="caution">
    <text evidence="2">The sequence shown here is derived from an EMBL/GenBank/DDBJ whole genome shotgun (WGS) entry which is preliminary data.</text>
</comment>